<feature type="compositionally biased region" description="Polar residues" evidence="1">
    <location>
        <begin position="28"/>
        <end position="41"/>
    </location>
</feature>
<evidence type="ECO:0000313" key="3">
    <source>
        <dbReference type="Proteomes" id="UP000530403"/>
    </source>
</evidence>
<reference evidence="2 3" key="1">
    <citation type="submission" date="2020-07" db="EMBL/GenBank/DDBJ databases">
        <title>Sequencing the genomes of 1000 actinobacteria strains.</title>
        <authorList>
            <person name="Klenk H.-P."/>
        </authorList>
    </citation>
    <scope>NUCLEOTIDE SEQUENCE [LARGE SCALE GENOMIC DNA]</scope>
    <source>
        <strain evidence="2 3">DSM 41455</strain>
    </source>
</reference>
<accession>A0A7Y9HBZ4</accession>
<dbReference type="AlphaFoldDB" id="A0A7Y9HBZ4"/>
<evidence type="ECO:0000256" key="1">
    <source>
        <dbReference type="SAM" id="MobiDB-lite"/>
    </source>
</evidence>
<dbReference type="EMBL" id="JACCCF010000001">
    <property type="protein sequence ID" value="NYE41542.1"/>
    <property type="molecule type" value="Genomic_DNA"/>
</dbReference>
<feature type="region of interest" description="Disordered" evidence="1">
    <location>
        <begin position="1"/>
        <end position="41"/>
    </location>
</feature>
<name>A0A7Y9HBZ4_9ACTN</name>
<dbReference type="Proteomes" id="UP000530403">
    <property type="component" value="Unassembled WGS sequence"/>
</dbReference>
<comment type="caution">
    <text evidence="2">The sequence shown here is derived from an EMBL/GenBank/DDBJ whole genome shotgun (WGS) entry which is preliminary data.</text>
</comment>
<proteinExistence type="predicted"/>
<gene>
    <name evidence="2" type="ORF">HEB29_002553</name>
</gene>
<organism evidence="2 3">
    <name type="scientific">Streptomyces fulvorobeus</name>
    <dbReference type="NCBI Taxonomy" id="284028"/>
    <lineage>
        <taxon>Bacteria</taxon>
        <taxon>Bacillati</taxon>
        <taxon>Actinomycetota</taxon>
        <taxon>Actinomycetes</taxon>
        <taxon>Kitasatosporales</taxon>
        <taxon>Streptomycetaceae</taxon>
        <taxon>Streptomyces</taxon>
    </lineage>
</organism>
<sequence length="41" mass="4473">MQRHQHQHEKGECIADTADELGAPQPLQRGNTQQGSYGALA</sequence>
<dbReference type="RefSeq" id="WP_281386067.1">
    <property type="nucleotide sequence ID" value="NZ_JACCCF010000001.1"/>
</dbReference>
<protein>
    <submittedName>
        <fullName evidence="2">Uncharacterized protein</fullName>
    </submittedName>
</protein>
<evidence type="ECO:0000313" key="2">
    <source>
        <dbReference type="EMBL" id="NYE41542.1"/>
    </source>
</evidence>